<dbReference type="PANTHER" id="PTHR21105:SF0">
    <property type="entry name" value="GH16255P"/>
    <property type="match status" value="1"/>
</dbReference>
<dbReference type="GO" id="GO:0043410">
    <property type="term" value="P:positive regulation of MAPK cascade"/>
    <property type="evidence" value="ECO:0007669"/>
    <property type="project" value="TreeGrafter"/>
</dbReference>
<feature type="region of interest" description="Disordered" evidence="3">
    <location>
        <begin position="146"/>
        <end position="197"/>
    </location>
</feature>
<dbReference type="GO" id="GO:0043195">
    <property type="term" value="C:terminal bouton"/>
    <property type="evidence" value="ECO:0007669"/>
    <property type="project" value="TreeGrafter"/>
</dbReference>
<dbReference type="Proteomes" id="UP000887565">
    <property type="component" value="Unplaced"/>
</dbReference>
<evidence type="ECO:0000256" key="3">
    <source>
        <dbReference type="SAM" id="MobiDB-lite"/>
    </source>
</evidence>
<evidence type="ECO:0000256" key="4">
    <source>
        <dbReference type="SAM" id="SignalP"/>
    </source>
</evidence>
<organism evidence="5 6">
    <name type="scientific">Romanomermis culicivorax</name>
    <name type="common">Nematode worm</name>
    <dbReference type="NCBI Taxonomy" id="13658"/>
    <lineage>
        <taxon>Eukaryota</taxon>
        <taxon>Metazoa</taxon>
        <taxon>Ecdysozoa</taxon>
        <taxon>Nematoda</taxon>
        <taxon>Enoplea</taxon>
        <taxon>Dorylaimia</taxon>
        <taxon>Mermithida</taxon>
        <taxon>Mermithoidea</taxon>
        <taxon>Mermithidae</taxon>
        <taxon>Romanomermis</taxon>
    </lineage>
</organism>
<dbReference type="SUPFAM" id="SSF57424">
    <property type="entry name" value="LDL receptor-like module"/>
    <property type="match status" value="1"/>
</dbReference>
<keyword evidence="1" id="KW-1015">Disulfide bond</keyword>
<evidence type="ECO:0000313" key="6">
    <source>
        <dbReference type="WBParaSite" id="nRc.2.0.1.t47302-RA"/>
    </source>
</evidence>
<evidence type="ECO:0000256" key="1">
    <source>
        <dbReference type="ARBA" id="ARBA00023157"/>
    </source>
</evidence>
<dbReference type="AlphaFoldDB" id="A0A915L8Z5"/>
<evidence type="ECO:0000256" key="2">
    <source>
        <dbReference type="PROSITE-ProRule" id="PRU00124"/>
    </source>
</evidence>
<name>A0A915L8Z5_ROMCU</name>
<dbReference type="InterPro" id="IPR023415">
    <property type="entry name" value="LDLR_class-A_CS"/>
</dbReference>
<dbReference type="WBParaSite" id="nRc.2.0.1.t47302-RA">
    <property type="protein sequence ID" value="nRc.2.0.1.t47302-RA"/>
    <property type="gene ID" value="nRc.2.0.1.g47302"/>
</dbReference>
<dbReference type="Gene3D" id="4.10.400.10">
    <property type="entry name" value="Low-density Lipoprotein Receptor"/>
    <property type="match status" value="1"/>
</dbReference>
<feature type="compositionally biased region" description="Low complexity" evidence="3">
    <location>
        <begin position="146"/>
        <end position="192"/>
    </location>
</feature>
<evidence type="ECO:0000313" key="5">
    <source>
        <dbReference type="Proteomes" id="UP000887565"/>
    </source>
</evidence>
<protein>
    <submittedName>
        <fullName evidence="6">Uncharacterized protein</fullName>
    </submittedName>
</protein>
<feature type="region of interest" description="Disordered" evidence="3">
    <location>
        <begin position="88"/>
        <end position="131"/>
    </location>
</feature>
<sequence>MVLLLVGEAKLHFLTLCLLLYTSNNSMVICKPLQQNSNDRRRSTDQYLMTIDSKLIIDQNLAKLMNFRRMLNEKLLIDADRNLINMDFDDNDDNDQQQQQQRNLDQKRSISKNQHHHHHRNRRINRKKSSTFSNDLLNELLMADSSGVSEKSSGGSRTFRINANLNSSPSQSNNRNNQRMMDRSSSSTSSGSKNIVRRNDAPFAASLSDGYSAECPRSRDKPHQIMCPSRRKHGYHVCIDETALCNGVPDCPQGEDENPSHCMFYKTSMRYFKTVVDQVVQLSDTVLRIQSRQNDEL</sequence>
<dbReference type="PROSITE" id="PS01209">
    <property type="entry name" value="LDLRA_1"/>
    <property type="match status" value="1"/>
</dbReference>
<dbReference type="PANTHER" id="PTHR21105">
    <property type="entry name" value="GH16255P"/>
    <property type="match status" value="1"/>
</dbReference>
<feature type="signal peptide" evidence="4">
    <location>
        <begin position="1"/>
        <end position="26"/>
    </location>
</feature>
<dbReference type="PROSITE" id="PS50068">
    <property type="entry name" value="LDLRA_2"/>
    <property type="match status" value="1"/>
</dbReference>
<keyword evidence="5" id="KW-1185">Reference proteome</keyword>
<keyword evidence="4" id="KW-0732">Signal</keyword>
<feature type="compositionally biased region" description="Basic residues" evidence="3">
    <location>
        <begin position="109"/>
        <end position="129"/>
    </location>
</feature>
<feature type="chain" id="PRO_5037318605" evidence="4">
    <location>
        <begin position="27"/>
        <end position="297"/>
    </location>
</feature>
<comment type="caution">
    <text evidence="2">Lacks conserved residue(s) required for the propagation of feature annotation.</text>
</comment>
<dbReference type="GO" id="GO:0030297">
    <property type="term" value="F:transmembrane receptor protein tyrosine kinase activator activity"/>
    <property type="evidence" value="ECO:0007669"/>
    <property type="project" value="TreeGrafter"/>
</dbReference>
<dbReference type="CDD" id="cd00112">
    <property type="entry name" value="LDLa"/>
    <property type="match status" value="1"/>
</dbReference>
<dbReference type="SMART" id="SM00192">
    <property type="entry name" value="LDLa"/>
    <property type="match status" value="1"/>
</dbReference>
<accession>A0A915L8Z5</accession>
<dbReference type="InterPro" id="IPR036055">
    <property type="entry name" value="LDL_receptor-like_sf"/>
</dbReference>
<reference evidence="6" key="1">
    <citation type="submission" date="2022-11" db="UniProtKB">
        <authorList>
            <consortium name="WormBaseParasite"/>
        </authorList>
    </citation>
    <scope>IDENTIFICATION</scope>
</reference>
<proteinExistence type="predicted"/>
<dbReference type="InterPro" id="IPR002172">
    <property type="entry name" value="LDrepeatLR_classA_rpt"/>
</dbReference>